<dbReference type="Gene3D" id="1.10.240.10">
    <property type="entry name" value="Tyrosyl-Transfer RNA Synthetase"/>
    <property type="match status" value="1"/>
</dbReference>
<dbReference type="GO" id="GO:0005524">
    <property type="term" value="F:ATP binding"/>
    <property type="evidence" value="ECO:0007669"/>
    <property type="project" value="UniProtKB-UniRule"/>
</dbReference>
<dbReference type="InterPro" id="IPR002306">
    <property type="entry name" value="Trp-tRNA-ligase"/>
</dbReference>
<dbReference type="Proteomes" id="UP000053352">
    <property type="component" value="Unassembled WGS sequence"/>
</dbReference>
<evidence type="ECO:0000313" key="11">
    <source>
        <dbReference type="Proteomes" id="UP000053352"/>
    </source>
</evidence>
<evidence type="ECO:0000256" key="5">
    <source>
        <dbReference type="ARBA" id="ARBA00022840"/>
    </source>
</evidence>
<dbReference type="STRING" id="2309.CF15_03670"/>
<comment type="catalytic activity">
    <reaction evidence="8">
        <text>tRNA(Trp) + L-tryptophan + ATP = L-tryptophyl-tRNA(Trp) + AMP + diphosphate + H(+)</text>
        <dbReference type="Rhea" id="RHEA:24080"/>
        <dbReference type="Rhea" id="RHEA-COMP:9671"/>
        <dbReference type="Rhea" id="RHEA-COMP:9705"/>
        <dbReference type="ChEBI" id="CHEBI:15378"/>
        <dbReference type="ChEBI" id="CHEBI:30616"/>
        <dbReference type="ChEBI" id="CHEBI:33019"/>
        <dbReference type="ChEBI" id="CHEBI:57912"/>
        <dbReference type="ChEBI" id="CHEBI:78442"/>
        <dbReference type="ChEBI" id="CHEBI:78535"/>
        <dbReference type="ChEBI" id="CHEBI:456215"/>
        <dbReference type="EC" id="6.1.1.2"/>
    </reaction>
</comment>
<accession>A0A0V8RXB9</accession>
<dbReference type="NCBIfam" id="NF008925">
    <property type="entry name" value="PRK12285.1-2"/>
    <property type="match status" value="1"/>
</dbReference>
<organism evidence="10 11">
    <name type="scientific">Pyrodictium occultum</name>
    <dbReference type="NCBI Taxonomy" id="2309"/>
    <lineage>
        <taxon>Archaea</taxon>
        <taxon>Thermoproteota</taxon>
        <taxon>Thermoprotei</taxon>
        <taxon>Desulfurococcales</taxon>
        <taxon>Pyrodictiaceae</taxon>
        <taxon>Pyrodictium</taxon>
    </lineage>
</organism>
<name>A0A0V8RXB9_PYROC</name>
<feature type="short sequence motif" description="'KMSKS' region" evidence="8">
    <location>
        <begin position="258"/>
        <end position="262"/>
    </location>
</feature>
<protein>
    <recommendedName>
        <fullName evidence="8">Tryptophan--tRNA ligase</fullName>
        <ecNumber evidence="8">6.1.1.2</ecNumber>
    </recommendedName>
    <alternativeName>
        <fullName evidence="8">Tryptophanyl-tRNA synthetase</fullName>
        <shortName evidence="8">TrpRS</shortName>
    </alternativeName>
</protein>
<dbReference type="FunFam" id="3.40.50.620:FF:000207">
    <property type="entry name" value="Tryptophan--tRNA ligase"/>
    <property type="match status" value="1"/>
</dbReference>
<evidence type="ECO:0000313" key="10">
    <source>
        <dbReference type="EMBL" id="KSW12689.1"/>
    </source>
</evidence>
<evidence type="ECO:0000256" key="2">
    <source>
        <dbReference type="ARBA" id="ARBA00022490"/>
    </source>
</evidence>
<evidence type="ECO:0000256" key="4">
    <source>
        <dbReference type="ARBA" id="ARBA00022741"/>
    </source>
</evidence>
<dbReference type="RefSeq" id="WP_058371366.1">
    <property type="nucleotide sequence ID" value="NZ_LNTB01000001.1"/>
</dbReference>
<dbReference type="PANTHER" id="PTHR10055:SF5">
    <property type="entry name" value="TRYPTOPHAN--TRNA LIGASE"/>
    <property type="match status" value="1"/>
</dbReference>
<dbReference type="EMBL" id="LNTB01000001">
    <property type="protein sequence ID" value="KSW12689.1"/>
    <property type="molecule type" value="Genomic_DNA"/>
</dbReference>
<comment type="subcellular location">
    <subcellularLocation>
        <location evidence="8">Cytoplasm</location>
    </subcellularLocation>
</comment>
<comment type="function">
    <text evidence="8">Catalyzes the attachment of tryptophan to tRNA(Trp).</text>
</comment>
<dbReference type="AlphaFoldDB" id="A0A0V8RXB9"/>
<gene>
    <name evidence="8" type="primary">trpS</name>
    <name evidence="10" type="ORF">CF15_03670</name>
</gene>
<dbReference type="InterPro" id="IPR002305">
    <property type="entry name" value="aa-tRNA-synth_Ic"/>
</dbReference>
<proteinExistence type="inferred from homology"/>
<dbReference type="GO" id="GO:0006436">
    <property type="term" value="P:tryptophanyl-tRNA aminoacylation"/>
    <property type="evidence" value="ECO:0007669"/>
    <property type="project" value="UniProtKB-UniRule"/>
</dbReference>
<keyword evidence="4 8" id="KW-0547">Nucleotide-binding</keyword>
<dbReference type="Gene3D" id="3.40.50.620">
    <property type="entry name" value="HUPs"/>
    <property type="match status" value="1"/>
</dbReference>
<evidence type="ECO:0000256" key="3">
    <source>
        <dbReference type="ARBA" id="ARBA00022598"/>
    </source>
</evidence>
<evidence type="ECO:0000256" key="6">
    <source>
        <dbReference type="ARBA" id="ARBA00022917"/>
    </source>
</evidence>
<dbReference type="Pfam" id="PF00579">
    <property type="entry name" value="tRNA-synt_1b"/>
    <property type="match status" value="1"/>
</dbReference>
<feature type="short sequence motif" description="'HIGH' region" evidence="8">
    <location>
        <begin position="80"/>
        <end position="88"/>
    </location>
</feature>
<dbReference type="NCBIfam" id="TIGR00233">
    <property type="entry name" value="trpS"/>
    <property type="match status" value="1"/>
</dbReference>
<keyword evidence="5 8" id="KW-0067">ATP-binding</keyword>
<evidence type="ECO:0000256" key="1">
    <source>
        <dbReference type="ARBA" id="ARBA00005594"/>
    </source>
</evidence>
<dbReference type="InterPro" id="IPR014729">
    <property type="entry name" value="Rossmann-like_a/b/a_fold"/>
</dbReference>
<keyword evidence="7 8" id="KW-0030">Aminoacyl-tRNA synthetase</keyword>
<reference evidence="10 11" key="1">
    <citation type="submission" date="2015-11" db="EMBL/GenBank/DDBJ databases">
        <title>Genome sequence of Pyrodictium occultum PL-19, a marine hyperthermophilic archaeon isolated from Volcano, Italy.</title>
        <authorList>
            <person name="Utturkar S."/>
            <person name="Huber H."/>
            <person name="Leptihn S."/>
            <person name="Brown S."/>
            <person name="Stetter K.O."/>
            <person name="Podar M."/>
        </authorList>
    </citation>
    <scope>NUCLEOTIDE SEQUENCE [LARGE SCALE GENOMIC DNA]</scope>
    <source>
        <strain evidence="10 11">PL-19</strain>
    </source>
</reference>
<keyword evidence="6 8" id="KW-0648">Protein biosynthesis</keyword>
<comment type="similarity">
    <text evidence="1 8 9">Belongs to the class-I aminoacyl-tRNA synthetase family.</text>
</comment>
<dbReference type="PRINTS" id="PR01039">
    <property type="entry name" value="TRNASYNTHTRP"/>
</dbReference>
<evidence type="ECO:0000256" key="8">
    <source>
        <dbReference type="HAMAP-Rule" id="MF_00140"/>
    </source>
</evidence>
<dbReference type="GO" id="GO:0005737">
    <property type="term" value="C:cytoplasm"/>
    <property type="evidence" value="ECO:0007669"/>
    <property type="project" value="UniProtKB-SubCell"/>
</dbReference>
<dbReference type="SUPFAM" id="SSF52374">
    <property type="entry name" value="Nucleotidylyl transferase"/>
    <property type="match status" value="1"/>
</dbReference>
<dbReference type="EC" id="6.1.1.2" evidence="8"/>
<evidence type="ECO:0000256" key="9">
    <source>
        <dbReference type="RuleBase" id="RU363036"/>
    </source>
</evidence>
<keyword evidence="11" id="KW-1185">Reference proteome</keyword>
<dbReference type="InterPro" id="IPR020653">
    <property type="entry name" value="Tryptophan-tRNA-ligase_arc"/>
</dbReference>
<dbReference type="HAMAP" id="MF_00140_A">
    <property type="entry name" value="Trp_tRNA_synth_A"/>
    <property type="match status" value="1"/>
</dbReference>
<keyword evidence="2 8" id="KW-0963">Cytoplasm</keyword>
<dbReference type="GO" id="GO:0004830">
    <property type="term" value="F:tryptophan-tRNA ligase activity"/>
    <property type="evidence" value="ECO:0007669"/>
    <property type="project" value="UniProtKB-UniRule"/>
</dbReference>
<keyword evidence="3 8" id="KW-0436">Ligase</keyword>
<sequence length="374" mass="43362">MAEEFRLDPWASAVRLEYEKLFRYFGIKPFRELLPRVTEVLGEPLHLMRRGVIFGHRDFDSVLEAYRSGERVALVTGFMPSGRFHFGHKMVADQIIYYQKLGFEIFIVIADAEAYAVRKLDRRKVIETGLYEYVANLIALGLEKNRHTHIYFQTNYETPYYRLIQMFSRKITMAEMEAIYGDLEPGKVMAALTQAADILHPQLDYFGGFKHVLVPVGADQDPHIRLARDIADRFENELGLRRPASTYHRFQSGLDGNKMSSSRPDYTIFLSDPIDVAVRKLKNALTGGRATVEEQRRLGGEPEKCTVYEFYVYHLVRDDKKLARIYQECRGGRLLCGPDKQYAAELLAKFLEEHQRKLEKAKDRVLEYVEPPSF</sequence>
<evidence type="ECO:0000256" key="7">
    <source>
        <dbReference type="ARBA" id="ARBA00023146"/>
    </source>
</evidence>
<comment type="caution">
    <text evidence="10">The sequence shown here is derived from an EMBL/GenBank/DDBJ whole genome shotgun (WGS) entry which is preliminary data.</text>
</comment>
<dbReference type="PANTHER" id="PTHR10055">
    <property type="entry name" value="TRYPTOPHANYL-TRNA SYNTHETASE"/>
    <property type="match status" value="1"/>
</dbReference>